<dbReference type="KEGG" id="sals:SLNWT_6887"/>
<dbReference type="AlphaFoldDB" id="A0A0B5EWT6"/>
<sequence>MDQGTAVAAQLVMAAGLLGIGWWGRRRAHELVPPGREGDEEREHRVAVLRRGALTCQLVGLLFVGATFAALV</sequence>
<protein>
    <submittedName>
        <fullName evidence="2">Uncharacterized protein</fullName>
    </submittedName>
</protein>
<proteinExistence type="predicted"/>
<feature type="transmembrane region" description="Helical" evidence="1">
    <location>
        <begin position="6"/>
        <end position="24"/>
    </location>
</feature>
<name>A0A0B5EWT6_STRA4</name>
<keyword evidence="1" id="KW-0812">Transmembrane</keyword>
<dbReference type="EMBL" id="CP010519">
    <property type="protein sequence ID" value="AJE87263.1"/>
    <property type="molecule type" value="Genomic_DNA"/>
</dbReference>
<organism evidence="2 3">
    <name type="scientific">Streptomyces albus (strain ATCC 21838 / DSM 41398 / FERM P-419 / JCM 4703 / NBRC 107858)</name>
    <dbReference type="NCBI Taxonomy" id="1081613"/>
    <lineage>
        <taxon>Bacteria</taxon>
        <taxon>Bacillati</taxon>
        <taxon>Actinomycetota</taxon>
        <taxon>Actinomycetes</taxon>
        <taxon>Kitasatosporales</taxon>
        <taxon>Streptomycetaceae</taxon>
        <taxon>Streptomyces</taxon>
    </lineage>
</organism>
<keyword evidence="3" id="KW-1185">Reference proteome</keyword>
<reference evidence="2 3" key="1">
    <citation type="submission" date="2015-01" db="EMBL/GenBank/DDBJ databases">
        <title>Enhanced salinomycin production by adjusting the supply of polyketide extender units in Streptomyce albus DSM 41398.</title>
        <authorList>
            <person name="Lu C."/>
        </authorList>
    </citation>
    <scope>NUCLEOTIDE SEQUENCE [LARGE SCALE GENOMIC DNA]</scope>
    <source>
        <strain evidence="3">ATCC 21838 / DSM 41398 / FERM P-419 / JCM 4703 / NBRC 107858</strain>
    </source>
</reference>
<evidence type="ECO:0000313" key="3">
    <source>
        <dbReference type="Proteomes" id="UP000031523"/>
    </source>
</evidence>
<feature type="transmembrane region" description="Helical" evidence="1">
    <location>
        <begin position="52"/>
        <end position="71"/>
    </location>
</feature>
<dbReference type="Proteomes" id="UP000031523">
    <property type="component" value="Chromosome"/>
</dbReference>
<evidence type="ECO:0000313" key="2">
    <source>
        <dbReference type="EMBL" id="AJE87263.1"/>
    </source>
</evidence>
<evidence type="ECO:0000256" key="1">
    <source>
        <dbReference type="SAM" id="Phobius"/>
    </source>
</evidence>
<gene>
    <name evidence="2" type="ORF">SLNWT_6887</name>
</gene>
<keyword evidence="1" id="KW-0472">Membrane</keyword>
<accession>A0A0B5EWT6</accession>
<keyword evidence="1" id="KW-1133">Transmembrane helix</keyword>